<dbReference type="CDD" id="cd09272">
    <property type="entry name" value="RNase_HI_RT_Ty1"/>
    <property type="match status" value="1"/>
</dbReference>
<dbReference type="EMBL" id="JACGWM010000009">
    <property type="protein sequence ID" value="KAL0352599.1"/>
    <property type="molecule type" value="Genomic_DNA"/>
</dbReference>
<dbReference type="Pfam" id="PF07727">
    <property type="entry name" value="RVT_2"/>
    <property type="match status" value="1"/>
</dbReference>
<feature type="domain" description="Reverse transcriptase Ty1/copia-type" evidence="1">
    <location>
        <begin position="7"/>
        <end position="81"/>
    </location>
</feature>
<proteinExistence type="predicted"/>
<reference evidence="2" key="2">
    <citation type="journal article" date="2024" name="Plant">
        <title>Genomic evolution and insights into agronomic trait innovations of Sesamum species.</title>
        <authorList>
            <person name="Miao H."/>
            <person name="Wang L."/>
            <person name="Qu L."/>
            <person name="Liu H."/>
            <person name="Sun Y."/>
            <person name="Le M."/>
            <person name="Wang Q."/>
            <person name="Wei S."/>
            <person name="Zheng Y."/>
            <person name="Lin W."/>
            <person name="Duan Y."/>
            <person name="Cao H."/>
            <person name="Xiong S."/>
            <person name="Wang X."/>
            <person name="Wei L."/>
            <person name="Li C."/>
            <person name="Ma Q."/>
            <person name="Ju M."/>
            <person name="Zhao R."/>
            <person name="Li G."/>
            <person name="Mu C."/>
            <person name="Tian Q."/>
            <person name="Mei H."/>
            <person name="Zhang T."/>
            <person name="Gao T."/>
            <person name="Zhang H."/>
        </authorList>
    </citation>
    <scope>NUCLEOTIDE SEQUENCE</scope>
    <source>
        <strain evidence="2">KEN8</strain>
    </source>
</reference>
<name>A0AAW2PCT0_9LAMI</name>
<evidence type="ECO:0000259" key="1">
    <source>
        <dbReference type="Pfam" id="PF07727"/>
    </source>
</evidence>
<evidence type="ECO:0000313" key="2">
    <source>
        <dbReference type="EMBL" id="KAL0352599.1"/>
    </source>
</evidence>
<gene>
    <name evidence="2" type="ORF">Scaly_1648600</name>
</gene>
<dbReference type="InterPro" id="IPR013103">
    <property type="entry name" value="RVT_2"/>
</dbReference>
<sequence>MNSMGSNQVWTLVDPPKGVKPVGCKWVYKRKLGANGEVTAFKVRLMTKGYTQRSGINFEETYSPVAMAKSIQILLVIAICHVEWWCGCLEKFQAGYHNDSTMEAEYIAASEAAKEAVWMKNYIQKLGVVPSITEPMVIFCDNNGAIAQAKKLRSHHRSKHIFRHYHCLERCPQTNSTTTQQLDRVLDGAHEINCLGLGMKYSKSRTSRMSVEHLVETRIKSRIDWMTDTLHRQQTWDVYAILMA</sequence>
<comment type="caution">
    <text evidence="2">The sequence shown here is derived from an EMBL/GenBank/DDBJ whole genome shotgun (WGS) entry which is preliminary data.</text>
</comment>
<accession>A0AAW2PCT0</accession>
<organism evidence="2">
    <name type="scientific">Sesamum calycinum</name>
    <dbReference type="NCBI Taxonomy" id="2727403"/>
    <lineage>
        <taxon>Eukaryota</taxon>
        <taxon>Viridiplantae</taxon>
        <taxon>Streptophyta</taxon>
        <taxon>Embryophyta</taxon>
        <taxon>Tracheophyta</taxon>
        <taxon>Spermatophyta</taxon>
        <taxon>Magnoliopsida</taxon>
        <taxon>eudicotyledons</taxon>
        <taxon>Gunneridae</taxon>
        <taxon>Pentapetalae</taxon>
        <taxon>asterids</taxon>
        <taxon>lamiids</taxon>
        <taxon>Lamiales</taxon>
        <taxon>Pedaliaceae</taxon>
        <taxon>Sesamum</taxon>
    </lineage>
</organism>
<dbReference type="AlphaFoldDB" id="A0AAW2PCT0"/>
<protein>
    <submittedName>
        <fullName evidence="2">Retrovirus-related Pol polyprotein from transposon RE2</fullName>
    </submittedName>
</protein>
<reference evidence="2" key="1">
    <citation type="submission" date="2020-06" db="EMBL/GenBank/DDBJ databases">
        <authorList>
            <person name="Li T."/>
            <person name="Hu X."/>
            <person name="Zhang T."/>
            <person name="Song X."/>
            <person name="Zhang H."/>
            <person name="Dai N."/>
            <person name="Sheng W."/>
            <person name="Hou X."/>
            <person name="Wei L."/>
        </authorList>
    </citation>
    <scope>NUCLEOTIDE SEQUENCE</scope>
    <source>
        <strain evidence="2">KEN8</strain>
        <tissue evidence="2">Leaf</tissue>
    </source>
</reference>